<evidence type="ECO:0000256" key="2">
    <source>
        <dbReference type="SAM" id="MobiDB-lite"/>
    </source>
</evidence>
<proteinExistence type="inferred from homology"/>
<gene>
    <name evidence="3" type="ORF">ACFPZN_41480</name>
</gene>
<feature type="compositionally biased region" description="Basic and acidic residues" evidence="2">
    <location>
        <begin position="7"/>
        <end position="25"/>
    </location>
</feature>
<dbReference type="SUPFAM" id="SSF140453">
    <property type="entry name" value="EsxAB dimer-like"/>
    <property type="match status" value="1"/>
</dbReference>
<reference evidence="4" key="1">
    <citation type="journal article" date="2019" name="Int. J. Syst. Evol. Microbiol.">
        <title>The Global Catalogue of Microorganisms (GCM) 10K type strain sequencing project: providing services to taxonomists for standard genome sequencing and annotation.</title>
        <authorList>
            <consortium name="The Broad Institute Genomics Platform"/>
            <consortium name="The Broad Institute Genome Sequencing Center for Infectious Disease"/>
            <person name="Wu L."/>
            <person name="Ma J."/>
        </authorList>
    </citation>
    <scope>NUCLEOTIDE SEQUENCE [LARGE SCALE GENOMIC DNA]</scope>
    <source>
        <strain evidence="4">KCTC 42087</strain>
    </source>
</reference>
<dbReference type="Pfam" id="PF06013">
    <property type="entry name" value="WXG100"/>
    <property type="match status" value="1"/>
</dbReference>
<evidence type="ECO:0000313" key="4">
    <source>
        <dbReference type="Proteomes" id="UP001596074"/>
    </source>
</evidence>
<accession>A0ABW1ABN9</accession>
<dbReference type="EMBL" id="JBHSON010000081">
    <property type="protein sequence ID" value="MFC5752121.1"/>
    <property type="molecule type" value="Genomic_DNA"/>
</dbReference>
<evidence type="ECO:0000256" key="1">
    <source>
        <dbReference type="RuleBase" id="RU362001"/>
    </source>
</evidence>
<feature type="region of interest" description="Disordered" evidence="2">
    <location>
        <begin position="1"/>
        <end position="25"/>
    </location>
</feature>
<comment type="similarity">
    <text evidence="1">Belongs to the WXG100 family.</text>
</comment>
<organism evidence="3 4">
    <name type="scientific">Actinomadura rugatobispora</name>
    <dbReference type="NCBI Taxonomy" id="1994"/>
    <lineage>
        <taxon>Bacteria</taxon>
        <taxon>Bacillati</taxon>
        <taxon>Actinomycetota</taxon>
        <taxon>Actinomycetes</taxon>
        <taxon>Streptosporangiales</taxon>
        <taxon>Thermomonosporaceae</taxon>
        <taxon>Actinomadura</taxon>
    </lineage>
</organism>
<keyword evidence="4" id="KW-1185">Reference proteome</keyword>
<sequence>MTQQSAHSREGMRKGADAIEHAERQLRGTRARLEAEQKALAARWKGEGAMAFVKVYQQFDQQFVKVLTDLNKIQQKLGDARVTYAANEAETAARVNKLTGMING</sequence>
<comment type="caution">
    <text evidence="3">The sequence shown here is derived from an EMBL/GenBank/DDBJ whole genome shotgun (WGS) entry which is preliminary data.</text>
</comment>
<dbReference type="RefSeq" id="WP_378288080.1">
    <property type="nucleotide sequence ID" value="NZ_JBHSON010000081.1"/>
</dbReference>
<name>A0ABW1ABN9_9ACTN</name>
<dbReference type="Gene3D" id="1.10.287.1060">
    <property type="entry name" value="ESAT-6-like"/>
    <property type="match status" value="1"/>
</dbReference>
<dbReference type="InterPro" id="IPR010310">
    <property type="entry name" value="T7SS_ESAT-6-like"/>
</dbReference>
<dbReference type="Proteomes" id="UP001596074">
    <property type="component" value="Unassembled WGS sequence"/>
</dbReference>
<evidence type="ECO:0000313" key="3">
    <source>
        <dbReference type="EMBL" id="MFC5752121.1"/>
    </source>
</evidence>
<dbReference type="NCBIfam" id="TIGR03930">
    <property type="entry name" value="WXG100_ESAT6"/>
    <property type="match status" value="1"/>
</dbReference>
<protein>
    <recommendedName>
        <fullName evidence="1">ESAT-6-like protein</fullName>
    </recommendedName>
</protein>
<dbReference type="InterPro" id="IPR036689">
    <property type="entry name" value="ESAT-6-like_sf"/>
</dbReference>